<reference evidence="2 3" key="1">
    <citation type="submission" date="2018-11" db="EMBL/GenBank/DDBJ databases">
        <authorList>
            <person name="Zhou Z."/>
            <person name="Wang G."/>
        </authorList>
    </citation>
    <scope>NUCLEOTIDE SEQUENCE [LARGE SCALE GENOMIC DNA]</scope>
    <source>
        <strain evidence="2 3">KCTC52004</strain>
    </source>
</reference>
<dbReference type="GO" id="GO:0016740">
    <property type="term" value="F:transferase activity"/>
    <property type="evidence" value="ECO:0007669"/>
    <property type="project" value="UniProtKB-KW"/>
</dbReference>
<dbReference type="AlphaFoldDB" id="A0A3P1BJJ4"/>
<gene>
    <name evidence="2" type="ORF">EHT25_23155</name>
</gene>
<organism evidence="2 3">
    <name type="scientific">Larkinella rosea</name>
    <dbReference type="NCBI Taxonomy" id="2025312"/>
    <lineage>
        <taxon>Bacteria</taxon>
        <taxon>Pseudomonadati</taxon>
        <taxon>Bacteroidota</taxon>
        <taxon>Cytophagia</taxon>
        <taxon>Cytophagales</taxon>
        <taxon>Spirosomataceae</taxon>
        <taxon>Larkinella</taxon>
    </lineage>
</organism>
<dbReference type="InterPro" id="IPR052930">
    <property type="entry name" value="TA_antitoxin_MntA"/>
</dbReference>
<dbReference type="Pfam" id="PF18765">
    <property type="entry name" value="Polbeta"/>
    <property type="match status" value="1"/>
</dbReference>
<dbReference type="InterPro" id="IPR041633">
    <property type="entry name" value="Polbeta"/>
</dbReference>
<keyword evidence="3" id="KW-1185">Reference proteome</keyword>
<dbReference type="SUPFAM" id="SSF81301">
    <property type="entry name" value="Nucleotidyltransferase"/>
    <property type="match status" value="1"/>
</dbReference>
<dbReference type="OrthoDB" id="9803106at2"/>
<accession>A0A3P1BJJ4</accession>
<feature type="domain" description="Polymerase beta nucleotidyltransferase" evidence="1">
    <location>
        <begin position="12"/>
        <end position="101"/>
    </location>
</feature>
<evidence type="ECO:0000313" key="2">
    <source>
        <dbReference type="EMBL" id="RRB01076.1"/>
    </source>
</evidence>
<comment type="caution">
    <text evidence="2">The sequence shown here is derived from an EMBL/GenBank/DDBJ whole genome shotgun (WGS) entry which is preliminary data.</text>
</comment>
<dbReference type="RefSeq" id="WP_124877538.1">
    <property type="nucleotide sequence ID" value="NZ_RQJO01000010.1"/>
</dbReference>
<protein>
    <submittedName>
        <fullName evidence="2">Nucleotidyltransferase domain-containing protein</fullName>
    </submittedName>
</protein>
<dbReference type="InterPro" id="IPR043519">
    <property type="entry name" value="NT_sf"/>
</dbReference>
<dbReference type="CDD" id="cd05403">
    <property type="entry name" value="NT_KNTase_like"/>
    <property type="match status" value="1"/>
</dbReference>
<name>A0A3P1BJJ4_9BACT</name>
<sequence length="104" mass="11515">MPYGLDDTDLNAITAVLARNHRVGQAILFGSRAKGSHRPGSDIDIALKGPELTFDDLLNLSVALDDLWLPLRFDLVLYDRINEPALREQIQKTGQVLLSKSFVA</sequence>
<dbReference type="PANTHER" id="PTHR43852">
    <property type="entry name" value="NUCLEOTIDYLTRANSFERASE"/>
    <property type="match status" value="1"/>
</dbReference>
<evidence type="ECO:0000313" key="3">
    <source>
        <dbReference type="Proteomes" id="UP000271925"/>
    </source>
</evidence>
<dbReference type="PANTHER" id="PTHR43852:SF3">
    <property type="entry name" value="NUCLEOTIDYLTRANSFERASE"/>
    <property type="match status" value="1"/>
</dbReference>
<dbReference type="Gene3D" id="3.30.460.10">
    <property type="entry name" value="Beta Polymerase, domain 2"/>
    <property type="match status" value="1"/>
</dbReference>
<dbReference type="Proteomes" id="UP000271925">
    <property type="component" value="Unassembled WGS sequence"/>
</dbReference>
<proteinExistence type="predicted"/>
<evidence type="ECO:0000259" key="1">
    <source>
        <dbReference type="Pfam" id="PF18765"/>
    </source>
</evidence>
<dbReference type="EMBL" id="RQJO01000010">
    <property type="protein sequence ID" value="RRB01076.1"/>
    <property type="molecule type" value="Genomic_DNA"/>
</dbReference>
<keyword evidence="2" id="KW-0808">Transferase</keyword>